<name>A0A6F8ZFC4_9FIRM</name>
<dbReference type="EMBL" id="LR778114">
    <property type="protein sequence ID" value="CAB1128699.1"/>
    <property type="molecule type" value="Genomic_DNA"/>
</dbReference>
<proteinExistence type="predicted"/>
<protein>
    <recommendedName>
        <fullName evidence="3">DUF2953 domain-containing protein</fullName>
    </recommendedName>
</protein>
<sequence>MAVLYLLPVALAALLGAWAAWPLEVRARAATGLDPGGLAALEWEVCLRHPWGPRWRRRRRLDWRVLRRHPRPPAGVRPVARADPRLVAHRLAAYLRQGEWGLEIRLTGGDPARLARLAGLCYGGFWAAVAPWLEQRAGTVPGLRVRVAPGPPALTVAARARVHISLAALAWILISERWASRRRGGSRHGTG</sequence>
<evidence type="ECO:0000313" key="1">
    <source>
        <dbReference type="EMBL" id="CAB1128699.1"/>
    </source>
</evidence>
<organism evidence="1 2">
    <name type="scientific">Candidatus Hydrogenisulfobacillus filiaventi</name>
    <dbReference type="NCBI Taxonomy" id="2707344"/>
    <lineage>
        <taxon>Bacteria</taxon>
        <taxon>Bacillati</taxon>
        <taxon>Bacillota</taxon>
        <taxon>Clostridia</taxon>
        <taxon>Eubacteriales</taxon>
        <taxon>Clostridiales Family XVII. Incertae Sedis</taxon>
        <taxon>Candidatus Hydrogenisulfobacillus</taxon>
    </lineage>
</organism>
<evidence type="ECO:0000313" key="2">
    <source>
        <dbReference type="Proteomes" id="UP000503399"/>
    </source>
</evidence>
<dbReference type="KEGG" id="hfv:R50_1193"/>
<dbReference type="Proteomes" id="UP000503399">
    <property type="component" value="Chromosome"/>
</dbReference>
<reference evidence="1 2" key="1">
    <citation type="submission" date="2020-02" db="EMBL/GenBank/DDBJ databases">
        <authorList>
            <person name="Hogendoorn C."/>
        </authorList>
    </citation>
    <scope>NUCLEOTIDE SEQUENCE [LARGE SCALE GENOMIC DNA]</scope>
    <source>
        <strain evidence="1">R501</strain>
    </source>
</reference>
<accession>A0A6F8ZFC4</accession>
<gene>
    <name evidence="1" type="ORF">R50_1193</name>
</gene>
<evidence type="ECO:0008006" key="3">
    <source>
        <dbReference type="Google" id="ProtNLM"/>
    </source>
</evidence>
<keyword evidence="2" id="KW-1185">Reference proteome</keyword>
<dbReference type="AlphaFoldDB" id="A0A6F8ZFC4"/>